<dbReference type="Pfam" id="PF18755">
    <property type="entry name" value="RAMA"/>
    <property type="match status" value="1"/>
</dbReference>
<name>A0A9E7D4V3_9ACTO</name>
<dbReference type="InterPro" id="IPR040843">
    <property type="entry name" value="RAMA"/>
</dbReference>
<reference evidence="3" key="1">
    <citation type="submission" date="2022-05" db="EMBL/GenBank/DDBJ databases">
        <title>Using nanopore sequencing to obtain complete genomes from saliva samples.</title>
        <authorList>
            <person name="Baker J.L."/>
        </authorList>
    </citation>
    <scope>NUCLEOTIDE SEQUENCE</scope>
    <source>
        <strain evidence="3">JCVI-JB-Ag32</strain>
    </source>
</reference>
<gene>
    <name evidence="3" type="ORF">M3I41_07845</name>
</gene>
<feature type="compositionally biased region" description="Low complexity" evidence="1">
    <location>
        <begin position="227"/>
        <end position="280"/>
    </location>
</feature>
<evidence type="ECO:0000256" key="1">
    <source>
        <dbReference type="SAM" id="MobiDB-lite"/>
    </source>
</evidence>
<dbReference type="KEGG" id="agh:M3I41_07845"/>
<dbReference type="AlphaFoldDB" id="A0A9E7D4V3"/>
<dbReference type="EMBL" id="CP097095">
    <property type="protein sequence ID" value="UQF79487.1"/>
    <property type="molecule type" value="Genomic_DNA"/>
</dbReference>
<evidence type="ECO:0000313" key="3">
    <source>
        <dbReference type="EMBL" id="UQF79487.1"/>
    </source>
</evidence>
<organism evidence="3 4">
    <name type="scientific">Actinomyces graevenitzii</name>
    <dbReference type="NCBI Taxonomy" id="55565"/>
    <lineage>
        <taxon>Bacteria</taxon>
        <taxon>Bacillati</taxon>
        <taxon>Actinomycetota</taxon>
        <taxon>Actinomycetes</taxon>
        <taxon>Actinomycetales</taxon>
        <taxon>Actinomycetaceae</taxon>
        <taxon>Actinomyces</taxon>
    </lineage>
</organism>
<dbReference type="Proteomes" id="UP000830236">
    <property type="component" value="Chromosome"/>
</dbReference>
<sequence>MAIFEIRQGALVPAQLGGVADESAHRQALDLVREQVAQVLRRPLFTVAWKQLDAGHSLVAIDGSGQVVAVELLPKLDSTTVVAAMGRLNATSHLGWAEIASLYPAGPTAFQKDWAAFRETMPARINPGPRLSIVSPSISPDVLSSLSVLSDSGLEVFSLSVRALSSGRNFVEIDRIDSHHLPVTAKLLPAGDPMDEGIEVVKSEAAAASAPSAATSTSAAASAPSVATPAAPVPTAGAPSAPTPAVSQAPAASAGASQGAAASQSAGTPAGSTTPSSPVSRRSRRAQRATNQYSPHAPTAVSPAAVSPSAVSAPTPAPSPAVTPGYRQSAPSRNGQPVRATRVRARVTGQGRLSRRDSGQSTVSRSHPSGDDSRLALNALASILSEPVQITWQSVTEGIFHTAQLRPDGMIRVSDGTSFDEPGQAARHCEPAKSVDGWDVWRFGADGPSLYESLEELIAAAERSPRRPGRPVRSRRQGR</sequence>
<feature type="region of interest" description="Disordered" evidence="1">
    <location>
        <begin position="227"/>
        <end position="372"/>
    </location>
</feature>
<evidence type="ECO:0000259" key="2">
    <source>
        <dbReference type="Pfam" id="PF18755"/>
    </source>
</evidence>
<feature type="compositionally biased region" description="Low complexity" evidence="1">
    <location>
        <begin position="297"/>
        <end position="314"/>
    </location>
</feature>
<accession>A0A9E7D4V3</accession>
<protein>
    <recommendedName>
        <fullName evidence="2">RAMA domain-containing protein</fullName>
    </recommendedName>
</protein>
<proteinExistence type="predicted"/>
<feature type="domain" description="RAMA" evidence="2">
    <location>
        <begin position="384"/>
        <end position="458"/>
    </location>
</feature>
<evidence type="ECO:0000313" key="4">
    <source>
        <dbReference type="Proteomes" id="UP000830236"/>
    </source>
</evidence>